<keyword evidence="8" id="KW-0238">DNA-binding</keyword>
<dbReference type="PROSITE" id="PS51198">
    <property type="entry name" value="UVRD_HELICASE_ATP_BIND"/>
    <property type="match status" value="1"/>
</dbReference>
<evidence type="ECO:0000256" key="13">
    <source>
        <dbReference type="ARBA" id="ARBA00048988"/>
    </source>
</evidence>
<dbReference type="EMBL" id="NVQC01000039">
    <property type="protein sequence ID" value="PTL34886.1"/>
    <property type="molecule type" value="Genomic_DNA"/>
</dbReference>
<keyword evidence="1" id="KW-0540">Nuclease</keyword>
<dbReference type="OrthoDB" id="9810135at2"/>
<evidence type="ECO:0000313" key="18">
    <source>
        <dbReference type="EMBL" id="PTL34886.1"/>
    </source>
</evidence>
<evidence type="ECO:0000256" key="6">
    <source>
        <dbReference type="ARBA" id="ARBA00022839"/>
    </source>
</evidence>
<keyword evidence="10" id="KW-0413">Isomerase</keyword>
<evidence type="ECO:0000256" key="12">
    <source>
        <dbReference type="ARBA" id="ARBA00034808"/>
    </source>
</evidence>
<dbReference type="InterPro" id="IPR014017">
    <property type="entry name" value="DNA_helicase_UvrD-like_C"/>
</dbReference>
<dbReference type="GO" id="GO:0004527">
    <property type="term" value="F:exonuclease activity"/>
    <property type="evidence" value="ECO:0007669"/>
    <property type="project" value="UniProtKB-KW"/>
</dbReference>
<dbReference type="PANTHER" id="PTHR11070:SF2">
    <property type="entry name" value="ATP-DEPENDENT DNA HELICASE SRS2"/>
    <property type="match status" value="1"/>
</dbReference>
<reference evidence="18 19" key="1">
    <citation type="submission" date="2017-09" db="EMBL/GenBank/DDBJ databases">
        <title>Bloom of a denitrifying methanotroph, Candidatus Methylomirabilis limnetica, in a deep stratified lake.</title>
        <authorList>
            <person name="Graf J.S."/>
            <person name="Marchant H.K."/>
            <person name="Tienken D."/>
            <person name="Hach P.F."/>
            <person name="Brand A."/>
            <person name="Schubert C.J."/>
            <person name="Kuypers M.M."/>
            <person name="Milucka J."/>
        </authorList>
    </citation>
    <scope>NUCLEOTIDE SEQUENCE [LARGE SCALE GENOMIC DNA]</scope>
    <source>
        <strain evidence="18 19">Zug</strain>
    </source>
</reference>
<comment type="caution">
    <text evidence="18">The sequence shown here is derived from an EMBL/GenBank/DDBJ whole genome shotgun (WGS) entry which is preliminary data.</text>
</comment>
<keyword evidence="9" id="KW-0234">DNA repair</keyword>
<dbReference type="EC" id="5.6.2.4" evidence="12"/>
<dbReference type="GO" id="GO:0003677">
    <property type="term" value="F:DNA binding"/>
    <property type="evidence" value="ECO:0007669"/>
    <property type="project" value="UniProtKB-KW"/>
</dbReference>
<dbReference type="SUPFAM" id="SSF52540">
    <property type="entry name" value="P-loop containing nucleoside triphosphate hydrolases"/>
    <property type="match status" value="1"/>
</dbReference>
<organism evidence="18 19">
    <name type="scientific">Candidatus Methylomirabilis limnetica</name>
    <dbReference type="NCBI Taxonomy" id="2033718"/>
    <lineage>
        <taxon>Bacteria</taxon>
        <taxon>Candidatus Methylomirabilota</taxon>
        <taxon>Candidatus Methylomirabilia</taxon>
        <taxon>Candidatus Methylomirabilales</taxon>
        <taxon>Candidatus Methylomirabilaceae</taxon>
        <taxon>Candidatus Methylomirabilis</taxon>
    </lineage>
</organism>
<dbReference type="Gene3D" id="3.90.320.10">
    <property type="match status" value="1"/>
</dbReference>
<dbReference type="PROSITE" id="PS51217">
    <property type="entry name" value="UVRD_HELICASE_CTER"/>
    <property type="match status" value="1"/>
</dbReference>
<keyword evidence="19" id="KW-1185">Reference proteome</keyword>
<evidence type="ECO:0000256" key="9">
    <source>
        <dbReference type="ARBA" id="ARBA00023204"/>
    </source>
</evidence>
<dbReference type="GO" id="GO:0043138">
    <property type="term" value="F:3'-5' DNA helicase activity"/>
    <property type="evidence" value="ECO:0007669"/>
    <property type="project" value="UniProtKB-EC"/>
</dbReference>
<comment type="catalytic activity">
    <reaction evidence="13">
        <text>ATP + H2O = ADP + phosphate + H(+)</text>
        <dbReference type="Rhea" id="RHEA:13065"/>
        <dbReference type="ChEBI" id="CHEBI:15377"/>
        <dbReference type="ChEBI" id="CHEBI:15378"/>
        <dbReference type="ChEBI" id="CHEBI:30616"/>
        <dbReference type="ChEBI" id="CHEBI:43474"/>
        <dbReference type="ChEBI" id="CHEBI:456216"/>
        <dbReference type="EC" id="5.6.2.4"/>
    </reaction>
</comment>
<evidence type="ECO:0000256" key="3">
    <source>
        <dbReference type="ARBA" id="ARBA00022763"/>
    </source>
</evidence>
<dbReference type="PANTHER" id="PTHR11070">
    <property type="entry name" value="UVRD / RECB / PCRA DNA HELICASE FAMILY MEMBER"/>
    <property type="match status" value="1"/>
</dbReference>
<feature type="domain" description="UvrD-like helicase ATP-binding" evidence="16">
    <location>
        <begin position="7"/>
        <end position="443"/>
    </location>
</feature>
<keyword evidence="4 14" id="KW-0378">Hydrolase</keyword>
<dbReference type="AlphaFoldDB" id="A0A2T4TUU7"/>
<evidence type="ECO:0000313" key="19">
    <source>
        <dbReference type="Proteomes" id="UP000241436"/>
    </source>
</evidence>
<sequence>MPRRHPAPDAAARDAIVTRLDVSMLVEAGAGSGKTTSMARRMVAMIASGKCSVNQMAAITFTRKAAAELRGRFQVELEESLRTPTDQSIADRLSVALDHLEQLFAGTVHAFCGRLLRERPVEAHVATAFEEIDDDQDAIIRHQAWHDHITRLYSEDDPRLEKLREADVAPDDLEEAFAKVCVYPEVSFPFTDGHPPDPRPAGTALKKLLTSCTRYLPDSIPEETRCPLQHIILKLTRGLNVSDLSNPAKVARLLKPCKSCEKPTYKWWEPKTKDDAKAAHAVYESFRTETAEPYLTLWRTYLYGVALDVLLPAREVAAQARLRQGKLNYQDLLLKARDMLRDPTNTEVRRYFKTRFPYLFVDEFQDTDPIQAEVMLLLASDSDTETDWRCMRPRPGALFVVGDPKQSIYRFRRADIETYAHVRQLIEHGDGQIVELTKNFRSAGRVCDWVNETSKATFRETATPWQPAFSGLDPARSPGDPTLTGIRAMTVPDDTDYKNVPALEAATIARYIADAVGNGRTIEGYSARLTGSRPARYGDFLILTRIKRNIAVYASALEAMGIPCEVGGGGAFQRTGAMRMLMELLKALANPDDEVAVVAVLRGPLFGITDDDLYRHRSGGCQFRYLIPELDAVQGPVGTGLRLLASAYRLTRELPAASAVEQILEMTGLLVWAATGEDADTAAGNLYRATDRIRLCAQSGGAFADCVESLTADLDSGNLEALGLEPGRRDVVRLMNLHKAKGLEAPVVFLADPCSGSPERVDIRITRETSGPQGYLSIEKRVGDYGREVIAQPSNWKGHADQELEYLKAEEGRLRYVAATRAKNLLVIGRYRGKSLAKAPSPWKLFDEFLRDVPALEFQDPALPQTPPPPDLSPAARSAAQIDRQARFTAAAVPSYAVQAVTELSEPAQAIAGLAAPGKPPAPESPRTGNASPKGPAWGTLIHKMLEYAMREEGEMTDTALTGLASFLTADDPSLRGHLADAAAAVRSVMASEVWQRARSSSECHTEVPFTIEVPTNELPGQPPDAPPRTLLHGVIDLVYRVEGGWEIIDYKTDKDTEGLRKLPAEHRVQLGLYSRYWTAITGEAVARAGLALVRANKTVWLSYYREH</sequence>
<dbReference type="GO" id="GO:0005829">
    <property type="term" value="C:cytosol"/>
    <property type="evidence" value="ECO:0007669"/>
    <property type="project" value="TreeGrafter"/>
</dbReference>
<evidence type="ECO:0000256" key="7">
    <source>
        <dbReference type="ARBA" id="ARBA00022840"/>
    </source>
</evidence>
<dbReference type="GO" id="GO:0005524">
    <property type="term" value="F:ATP binding"/>
    <property type="evidence" value="ECO:0007669"/>
    <property type="project" value="UniProtKB-UniRule"/>
</dbReference>
<evidence type="ECO:0000256" key="15">
    <source>
        <dbReference type="SAM" id="MobiDB-lite"/>
    </source>
</evidence>
<feature type="domain" description="UvrD-like helicase C-terminal" evidence="17">
    <location>
        <begin position="462"/>
        <end position="742"/>
    </location>
</feature>
<accession>A0A2T4TUU7</accession>
<evidence type="ECO:0000259" key="17">
    <source>
        <dbReference type="PROSITE" id="PS51217"/>
    </source>
</evidence>
<dbReference type="Gene3D" id="1.10.486.10">
    <property type="entry name" value="PCRA, domain 4"/>
    <property type="match status" value="1"/>
</dbReference>
<dbReference type="InterPro" id="IPR011604">
    <property type="entry name" value="PDDEXK-like_dom_sf"/>
</dbReference>
<evidence type="ECO:0000259" key="16">
    <source>
        <dbReference type="PROSITE" id="PS51198"/>
    </source>
</evidence>
<evidence type="ECO:0000256" key="5">
    <source>
        <dbReference type="ARBA" id="ARBA00022806"/>
    </source>
</evidence>
<evidence type="ECO:0000256" key="1">
    <source>
        <dbReference type="ARBA" id="ARBA00022722"/>
    </source>
</evidence>
<keyword evidence="3" id="KW-0227">DNA damage</keyword>
<comment type="catalytic activity">
    <reaction evidence="11">
        <text>Couples ATP hydrolysis with the unwinding of duplex DNA by translocating in the 3'-5' direction.</text>
        <dbReference type="EC" id="5.6.2.4"/>
    </reaction>
</comment>
<evidence type="ECO:0000256" key="14">
    <source>
        <dbReference type="PROSITE-ProRule" id="PRU00560"/>
    </source>
</evidence>
<dbReference type="InterPro" id="IPR038726">
    <property type="entry name" value="PDDEXK_AddAB-type"/>
</dbReference>
<keyword evidence="7 14" id="KW-0067">ATP-binding</keyword>
<keyword evidence="5 14" id="KW-0347">Helicase</keyword>
<evidence type="ECO:0000256" key="11">
    <source>
        <dbReference type="ARBA" id="ARBA00034617"/>
    </source>
</evidence>
<dbReference type="SUPFAM" id="SSF52980">
    <property type="entry name" value="Restriction endonuclease-like"/>
    <property type="match status" value="1"/>
</dbReference>
<protein>
    <recommendedName>
        <fullName evidence="12">DNA 3'-5' helicase</fullName>
        <ecNumber evidence="12">5.6.2.4</ecNumber>
    </recommendedName>
</protein>
<dbReference type="InterPro" id="IPR011335">
    <property type="entry name" value="Restrct_endonuc-II-like"/>
</dbReference>
<dbReference type="InterPro" id="IPR027417">
    <property type="entry name" value="P-loop_NTPase"/>
</dbReference>
<dbReference type="Pfam" id="PF12705">
    <property type="entry name" value="PDDEXK_1"/>
    <property type="match status" value="1"/>
</dbReference>
<feature type="binding site" evidence="14">
    <location>
        <begin position="28"/>
        <end position="35"/>
    </location>
    <ligand>
        <name>ATP</name>
        <dbReference type="ChEBI" id="CHEBI:30616"/>
    </ligand>
</feature>
<feature type="region of interest" description="Disordered" evidence="15">
    <location>
        <begin position="916"/>
        <end position="936"/>
    </location>
</feature>
<dbReference type="InterPro" id="IPR014016">
    <property type="entry name" value="UvrD-like_ATP-bd"/>
</dbReference>
<evidence type="ECO:0000256" key="8">
    <source>
        <dbReference type="ARBA" id="ARBA00023125"/>
    </source>
</evidence>
<dbReference type="GO" id="GO:0000725">
    <property type="term" value="P:recombinational repair"/>
    <property type="evidence" value="ECO:0007669"/>
    <property type="project" value="TreeGrafter"/>
</dbReference>
<dbReference type="Pfam" id="PF00580">
    <property type="entry name" value="UvrD-helicase"/>
    <property type="match status" value="1"/>
</dbReference>
<dbReference type="Pfam" id="PF13361">
    <property type="entry name" value="UvrD_C"/>
    <property type="match status" value="2"/>
</dbReference>
<keyword evidence="2 14" id="KW-0547">Nucleotide-binding</keyword>
<dbReference type="Proteomes" id="UP000241436">
    <property type="component" value="Unassembled WGS sequence"/>
</dbReference>
<proteinExistence type="predicted"/>
<keyword evidence="6" id="KW-0269">Exonuclease</keyword>
<evidence type="ECO:0000256" key="4">
    <source>
        <dbReference type="ARBA" id="ARBA00022801"/>
    </source>
</evidence>
<dbReference type="Gene3D" id="3.40.50.300">
    <property type="entry name" value="P-loop containing nucleotide triphosphate hydrolases"/>
    <property type="match status" value="4"/>
</dbReference>
<reference evidence="19" key="2">
    <citation type="journal article" date="2018" name="Environ. Microbiol.">
        <title>Bloom of a denitrifying methanotroph, 'Candidatus Methylomirabilis limnetica', in a deep stratified lake.</title>
        <authorList>
            <person name="Graf J.S."/>
            <person name="Mayr M.J."/>
            <person name="Marchant H.K."/>
            <person name="Tienken D."/>
            <person name="Hach P.F."/>
            <person name="Brand A."/>
            <person name="Schubert C.J."/>
            <person name="Kuypers M.M."/>
            <person name="Milucka J."/>
        </authorList>
    </citation>
    <scope>NUCLEOTIDE SEQUENCE [LARGE SCALE GENOMIC DNA]</scope>
    <source>
        <strain evidence="19">Zug</strain>
    </source>
</reference>
<gene>
    <name evidence="18" type="ORF">CLG94_12650</name>
</gene>
<dbReference type="InterPro" id="IPR000212">
    <property type="entry name" value="DNA_helicase_UvrD/REP"/>
</dbReference>
<evidence type="ECO:0000256" key="2">
    <source>
        <dbReference type="ARBA" id="ARBA00022741"/>
    </source>
</evidence>
<dbReference type="RefSeq" id="WP_107564052.1">
    <property type="nucleotide sequence ID" value="NZ_NVQC01000039.1"/>
</dbReference>
<evidence type="ECO:0000256" key="10">
    <source>
        <dbReference type="ARBA" id="ARBA00023235"/>
    </source>
</evidence>
<name>A0A2T4TUU7_9BACT</name>